<organism evidence="2 3">
    <name type="scientific">Ambispora gerdemannii</name>
    <dbReference type="NCBI Taxonomy" id="144530"/>
    <lineage>
        <taxon>Eukaryota</taxon>
        <taxon>Fungi</taxon>
        <taxon>Fungi incertae sedis</taxon>
        <taxon>Mucoromycota</taxon>
        <taxon>Glomeromycotina</taxon>
        <taxon>Glomeromycetes</taxon>
        <taxon>Archaeosporales</taxon>
        <taxon>Ambisporaceae</taxon>
        <taxon>Ambispora</taxon>
    </lineage>
</organism>
<protein>
    <submittedName>
        <fullName evidence="2">190_t:CDS:1</fullName>
    </submittedName>
</protein>
<accession>A0A9N9CQI7</accession>
<evidence type="ECO:0000313" key="2">
    <source>
        <dbReference type="EMBL" id="CAG8610328.1"/>
    </source>
</evidence>
<dbReference type="EMBL" id="CAJVPL010002438">
    <property type="protein sequence ID" value="CAG8610328.1"/>
    <property type="molecule type" value="Genomic_DNA"/>
</dbReference>
<dbReference type="Proteomes" id="UP000789831">
    <property type="component" value="Unassembled WGS sequence"/>
</dbReference>
<gene>
    <name evidence="2" type="ORF">AGERDE_LOCUS9559</name>
</gene>
<proteinExistence type="predicted"/>
<dbReference type="AlphaFoldDB" id="A0A9N9CQI7"/>
<evidence type="ECO:0000313" key="3">
    <source>
        <dbReference type="Proteomes" id="UP000789831"/>
    </source>
</evidence>
<name>A0A9N9CQI7_9GLOM</name>
<keyword evidence="3" id="KW-1185">Reference proteome</keyword>
<sequence length="73" mass="7977">MDFLSRGVKRQVFVTFVSVQYPDGVRKNSRRASDLAGLHCLPLLPINGSWPTSFGEATERSSIGPKDLAKLSA</sequence>
<evidence type="ECO:0000256" key="1">
    <source>
        <dbReference type="SAM" id="MobiDB-lite"/>
    </source>
</evidence>
<feature type="region of interest" description="Disordered" evidence="1">
    <location>
        <begin position="54"/>
        <end position="73"/>
    </location>
</feature>
<comment type="caution">
    <text evidence="2">The sequence shown here is derived from an EMBL/GenBank/DDBJ whole genome shotgun (WGS) entry which is preliminary data.</text>
</comment>
<reference evidence="2" key="1">
    <citation type="submission" date="2021-06" db="EMBL/GenBank/DDBJ databases">
        <authorList>
            <person name="Kallberg Y."/>
            <person name="Tangrot J."/>
            <person name="Rosling A."/>
        </authorList>
    </citation>
    <scope>NUCLEOTIDE SEQUENCE</scope>
    <source>
        <strain evidence="2">MT106</strain>
    </source>
</reference>